<reference evidence="3" key="1">
    <citation type="submission" date="2022-05" db="EMBL/GenBank/DDBJ databases">
        <title>Alysiella filiformis genome sequencing.</title>
        <authorList>
            <person name="Viehboeck T."/>
        </authorList>
    </citation>
    <scope>NUCLEOTIDE SEQUENCE</scope>
    <source>
        <strain evidence="3">DSM 2580</strain>
    </source>
</reference>
<dbReference type="Gene3D" id="3.40.50.2300">
    <property type="match status" value="1"/>
</dbReference>
<proteinExistence type="predicted"/>
<evidence type="ECO:0000256" key="1">
    <source>
        <dbReference type="PROSITE-ProRule" id="PRU00169"/>
    </source>
</evidence>
<dbReference type="PROSITE" id="PS50110">
    <property type="entry name" value="RESPONSE_REGULATORY"/>
    <property type="match status" value="1"/>
</dbReference>
<feature type="domain" description="Response regulatory" evidence="2">
    <location>
        <begin position="3"/>
        <end position="118"/>
    </location>
</feature>
<evidence type="ECO:0000313" key="4">
    <source>
        <dbReference type="Proteomes" id="UP001056819"/>
    </source>
</evidence>
<evidence type="ECO:0000313" key="3">
    <source>
        <dbReference type="EMBL" id="URD67955.1"/>
    </source>
</evidence>
<organism evidence="3 4">
    <name type="scientific">Conchiformibius steedae DSM 2580</name>
    <dbReference type="NCBI Taxonomy" id="1121352"/>
    <lineage>
        <taxon>Bacteria</taxon>
        <taxon>Pseudomonadati</taxon>
        <taxon>Pseudomonadota</taxon>
        <taxon>Betaproteobacteria</taxon>
        <taxon>Neisseriales</taxon>
        <taxon>Neisseriaceae</taxon>
        <taxon>Conchiformibius</taxon>
    </lineage>
</organism>
<dbReference type="Proteomes" id="UP001056819">
    <property type="component" value="Chromosome"/>
</dbReference>
<feature type="modified residue" description="4-aspartylphosphate" evidence="1">
    <location>
        <position position="53"/>
    </location>
</feature>
<dbReference type="RefSeq" id="WP_027021820.1">
    <property type="nucleotide sequence ID" value="NZ_CP097501.1"/>
</dbReference>
<dbReference type="AlphaFoldDB" id="A0AAE9HXY5"/>
<dbReference type="EMBL" id="CP097501">
    <property type="protein sequence ID" value="URD67955.1"/>
    <property type="molecule type" value="Genomic_DNA"/>
</dbReference>
<dbReference type="InterPro" id="IPR052048">
    <property type="entry name" value="ST_Response_Regulator"/>
</dbReference>
<dbReference type="SMART" id="SM00448">
    <property type="entry name" value="REC"/>
    <property type="match status" value="1"/>
</dbReference>
<sequence length="130" mass="14726">MTKLMIVDDSNIIRNRIERSMDNMDIEVVATASNGEDAVELFMQHRPDLITMDLTMPKVDGLECIKRIRALSSDVSILVVSALSDRQTGLRALQYGARGFICKPFTEEQLMLAFNKLLANHQKMLKDARK</sequence>
<dbReference type="SUPFAM" id="SSF52172">
    <property type="entry name" value="CheY-like"/>
    <property type="match status" value="1"/>
</dbReference>
<dbReference type="Pfam" id="PF00072">
    <property type="entry name" value="Response_reg"/>
    <property type="match status" value="1"/>
</dbReference>
<evidence type="ECO:0000259" key="2">
    <source>
        <dbReference type="PROSITE" id="PS50110"/>
    </source>
</evidence>
<name>A0AAE9HXY5_9NEIS</name>
<dbReference type="GO" id="GO:0000160">
    <property type="term" value="P:phosphorelay signal transduction system"/>
    <property type="evidence" value="ECO:0007669"/>
    <property type="project" value="InterPro"/>
</dbReference>
<dbReference type="InterPro" id="IPR001789">
    <property type="entry name" value="Sig_transdc_resp-reg_receiver"/>
</dbReference>
<protein>
    <submittedName>
        <fullName evidence="3">Response regulator</fullName>
    </submittedName>
</protein>
<keyword evidence="1" id="KW-0597">Phosphoprotein</keyword>
<dbReference type="PANTHER" id="PTHR43228:SF1">
    <property type="entry name" value="TWO-COMPONENT RESPONSE REGULATOR ARR22"/>
    <property type="match status" value="1"/>
</dbReference>
<gene>
    <name evidence="3" type="ORF">LNQ82_01975</name>
</gene>
<dbReference type="PANTHER" id="PTHR43228">
    <property type="entry name" value="TWO-COMPONENT RESPONSE REGULATOR"/>
    <property type="match status" value="1"/>
</dbReference>
<dbReference type="InterPro" id="IPR011006">
    <property type="entry name" value="CheY-like_superfamily"/>
</dbReference>
<accession>A0AAE9HXY5</accession>